<protein>
    <recommendedName>
        <fullName evidence="1">COMM domain-containing protein</fullName>
    </recommendedName>
</protein>
<keyword evidence="8" id="KW-1185">Reference proteome</keyword>
<proteinExistence type="predicted"/>
<dbReference type="EMBL" id="VLTM01000155">
    <property type="protein sequence ID" value="KAA0147980.1"/>
    <property type="molecule type" value="Genomic_DNA"/>
</dbReference>
<dbReference type="OMA" id="VEMTIQK"/>
<dbReference type="Proteomes" id="UP000324907">
    <property type="component" value="Unassembled WGS sequence"/>
</dbReference>
<accession>A0A5A8EAD6</accession>
<gene>
    <name evidence="2" type="ORF">CROE0942_LOCUS4507</name>
    <name evidence="6" type="ORF">FNF27_03579</name>
    <name evidence="5" type="ORF">FNF28_06512</name>
    <name evidence="3" type="ORF">FNF29_08255</name>
    <name evidence="4" type="ORF">FNF31_07496</name>
</gene>
<evidence type="ECO:0000313" key="7">
    <source>
        <dbReference type="Proteomes" id="UP000322899"/>
    </source>
</evidence>
<sequence>MSDSPASGPGEALNVLLGAKGKADVSFVLGASFRHRHDIAKAPVEATADRLGCDARSAARCLVACKAFVSAAVAAEDSSAPALLALLPPDCHERLARLIATAAAASLPAWRAATIRQAPSLPRLQRIAWSVAMAAGSDAAHRSGVPAVQLHCDVTAQPTTAGVMAPTTPLSIELGKETLGVLMEGFGRIRDQLDALASTAGASAAAGAAAGAAASAEGSG</sequence>
<evidence type="ECO:0000259" key="1">
    <source>
        <dbReference type="PROSITE" id="PS51269"/>
    </source>
</evidence>
<dbReference type="EMBL" id="VLTO01000018">
    <property type="protein sequence ID" value="KAA0174863.1"/>
    <property type="molecule type" value="Genomic_DNA"/>
</dbReference>
<evidence type="ECO:0000313" key="8">
    <source>
        <dbReference type="Proteomes" id="UP000323011"/>
    </source>
</evidence>
<evidence type="ECO:0000313" key="9">
    <source>
        <dbReference type="Proteomes" id="UP000324907"/>
    </source>
</evidence>
<feature type="domain" description="COMM" evidence="1">
    <location>
        <begin position="123"/>
        <end position="197"/>
    </location>
</feature>
<evidence type="ECO:0000313" key="2">
    <source>
        <dbReference type="EMBL" id="CAD8560171.1"/>
    </source>
</evidence>
<evidence type="ECO:0000313" key="3">
    <source>
        <dbReference type="EMBL" id="KAA0146088.1"/>
    </source>
</evidence>
<dbReference type="Proteomes" id="UP000325113">
    <property type="component" value="Unassembled WGS sequence"/>
</dbReference>
<dbReference type="EMBL" id="HBET01006733">
    <property type="protein sequence ID" value="CAD8560171.1"/>
    <property type="molecule type" value="Transcribed_RNA"/>
</dbReference>
<dbReference type="PROSITE" id="PS51269">
    <property type="entry name" value="COMM"/>
    <property type="match status" value="1"/>
</dbReference>
<dbReference type="EMBL" id="VLTN01000101">
    <property type="protein sequence ID" value="KAA0146088.1"/>
    <property type="molecule type" value="Genomic_DNA"/>
</dbReference>
<name>A0A5A8EAD6_CAFRO</name>
<reference evidence="7 8" key="1">
    <citation type="submission" date="2019-07" db="EMBL/GenBank/DDBJ databases">
        <title>Genomes of Cafeteria roenbergensis.</title>
        <authorList>
            <person name="Fischer M.G."/>
            <person name="Hackl T."/>
            <person name="Roman M."/>
        </authorList>
    </citation>
    <scope>NUCLEOTIDE SEQUENCE [LARGE SCALE GENOMIC DNA]</scope>
    <source>
        <strain evidence="3 8">BVI</strain>
        <strain evidence="4 10">Cflag</strain>
        <strain evidence="6 7">E4-10P</strain>
        <strain evidence="5 9">RCC970-E3</strain>
    </source>
</reference>
<dbReference type="InterPro" id="IPR017920">
    <property type="entry name" value="COMM"/>
</dbReference>
<evidence type="ECO:0000313" key="5">
    <source>
        <dbReference type="EMBL" id="KAA0157415.1"/>
    </source>
</evidence>
<dbReference type="AlphaFoldDB" id="A0A5A8EAD6"/>
<organism evidence="6 7">
    <name type="scientific">Cafeteria roenbergensis</name>
    <name type="common">Marine flagellate</name>
    <dbReference type="NCBI Taxonomy" id="33653"/>
    <lineage>
        <taxon>Eukaryota</taxon>
        <taxon>Sar</taxon>
        <taxon>Stramenopiles</taxon>
        <taxon>Bigyra</taxon>
        <taxon>Opalozoa</taxon>
        <taxon>Bicosoecida</taxon>
        <taxon>Cafeteriaceae</taxon>
        <taxon>Cafeteria</taxon>
    </lineage>
</organism>
<evidence type="ECO:0000313" key="4">
    <source>
        <dbReference type="EMBL" id="KAA0147980.1"/>
    </source>
</evidence>
<evidence type="ECO:0000313" key="6">
    <source>
        <dbReference type="EMBL" id="KAA0174863.1"/>
    </source>
</evidence>
<dbReference type="Proteomes" id="UP000322899">
    <property type="component" value="Unassembled WGS sequence"/>
</dbReference>
<dbReference type="PANTHER" id="PTHR15663">
    <property type="entry name" value="COMM DOMAIN-CONTAINING PROTEIN 9"/>
    <property type="match status" value="1"/>
</dbReference>
<dbReference type="OrthoDB" id="64318at2759"/>
<evidence type="ECO:0000313" key="10">
    <source>
        <dbReference type="Proteomes" id="UP000325113"/>
    </source>
</evidence>
<dbReference type="PANTHER" id="PTHR15663:SF4">
    <property type="entry name" value="COMM DOMAIN-CONTAINING PROTEIN 9"/>
    <property type="match status" value="1"/>
</dbReference>
<dbReference type="InterPro" id="IPR037360">
    <property type="entry name" value="COMMD9"/>
</dbReference>
<dbReference type="Proteomes" id="UP000323011">
    <property type="component" value="Unassembled WGS sequence"/>
</dbReference>
<reference evidence="2" key="2">
    <citation type="submission" date="2021-01" db="EMBL/GenBank/DDBJ databases">
        <authorList>
            <person name="Corre E."/>
            <person name="Pelletier E."/>
            <person name="Niang G."/>
            <person name="Scheremetjew M."/>
            <person name="Finn R."/>
            <person name="Kale V."/>
            <person name="Holt S."/>
            <person name="Cochrane G."/>
            <person name="Meng A."/>
            <person name="Brown T."/>
            <person name="Cohen L."/>
        </authorList>
    </citation>
    <scope>NUCLEOTIDE SEQUENCE</scope>
    <source>
        <strain evidence="2">E4-10</strain>
    </source>
</reference>
<dbReference type="EMBL" id="VLTL01000166">
    <property type="protein sequence ID" value="KAA0157415.1"/>
    <property type="molecule type" value="Genomic_DNA"/>
</dbReference>